<evidence type="ECO:0000313" key="3">
    <source>
        <dbReference type="Proteomes" id="UP000618445"/>
    </source>
</evidence>
<keyword evidence="3" id="KW-1185">Reference proteome</keyword>
<proteinExistence type="predicted"/>
<dbReference type="PANTHER" id="PTHR42927">
    <property type="entry name" value="HELICASE SUPERFAMILY 1 AND 2 DOMAIN-CONTAINING PROTEIN"/>
    <property type="match status" value="1"/>
</dbReference>
<dbReference type="InterPro" id="IPR014001">
    <property type="entry name" value="Helicase_ATP-bd"/>
</dbReference>
<dbReference type="SUPFAM" id="SSF52540">
    <property type="entry name" value="P-loop containing nucleoside triphosphate hydrolases"/>
    <property type="match status" value="1"/>
</dbReference>
<evidence type="ECO:0000313" key="2">
    <source>
        <dbReference type="EMBL" id="MBD2317537.1"/>
    </source>
</evidence>
<keyword evidence="2" id="KW-0540">Nuclease</keyword>
<dbReference type="EMBL" id="JACJQY010000016">
    <property type="protein sequence ID" value="MBD2317537.1"/>
    <property type="molecule type" value="Genomic_DNA"/>
</dbReference>
<keyword evidence="2" id="KW-0255">Endonuclease</keyword>
<evidence type="ECO:0000259" key="1">
    <source>
        <dbReference type="SMART" id="SM00487"/>
    </source>
</evidence>
<keyword evidence="2" id="KW-0378">Hydrolase</keyword>
<dbReference type="InterPro" id="IPR007409">
    <property type="entry name" value="Restrct_endonuc_type1_HsdR_N"/>
</dbReference>
<protein>
    <submittedName>
        <fullName evidence="2">Type I restriction endonuclease subunit R</fullName>
    </submittedName>
</protein>
<reference evidence="2 3" key="1">
    <citation type="journal article" date="2020" name="ISME J.">
        <title>Comparative genomics reveals insights into cyanobacterial evolution and habitat adaptation.</title>
        <authorList>
            <person name="Chen M.Y."/>
            <person name="Teng W.K."/>
            <person name="Zhao L."/>
            <person name="Hu C.X."/>
            <person name="Zhou Y.K."/>
            <person name="Han B.P."/>
            <person name="Song L.R."/>
            <person name="Shu W.S."/>
        </authorList>
    </citation>
    <scope>NUCLEOTIDE SEQUENCE [LARGE SCALE GENOMIC DNA]</scope>
    <source>
        <strain evidence="2 3">FACHB-1050</strain>
    </source>
</reference>
<dbReference type="Pfam" id="PF04313">
    <property type="entry name" value="HSDR_N"/>
    <property type="match status" value="1"/>
</dbReference>
<accession>A0ABR8CCW4</accession>
<dbReference type="Gene3D" id="3.90.1570.50">
    <property type="match status" value="1"/>
</dbReference>
<dbReference type="Pfam" id="PF18766">
    <property type="entry name" value="SWI2_SNF2"/>
    <property type="match status" value="1"/>
</dbReference>
<dbReference type="RefSeq" id="WP_190578375.1">
    <property type="nucleotide sequence ID" value="NZ_CAWPQU010000008.1"/>
</dbReference>
<dbReference type="PANTHER" id="PTHR42927:SF1">
    <property type="entry name" value="HELICASE SUPERFAMILY 1 AND 2 DOMAIN-CONTAINING PROTEIN"/>
    <property type="match status" value="1"/>
</dbReference>
<gene>
    <name evidence="2" type="ORF">H6G05_11855</name>
</gene>
<dbReference type="InterPro" id="IPR027417">
    <property type="entry name" value="P-loop_NTPase"/>
</dbReference>
<dbReference type="InterPro" id="IPR055180">
    <property type="entry name" value="HsdR_RecA-like_helicase_dom_2"/>
</dbReference>
<feature type="domain" description="Helicase ATP-binding" evidence="1">
    <location>
        <begin position="273"/>
        <end position="515"/>
    </location>
</feature>
<dbReference type="CDD" id="cd22332">
    <property type="entry name" value="HsdR_N"/>
    <property type="match status" value="1"/>
</dbReference>
<dbReference type="Gene3D" id="3.40.50.300">
    <property type="entry name" value="P-loop containing nucleotide triphosphate hydrolases"/>
    <property type="match status" value="2"/>
</dbReference>
<comment type="caution">
    <text evidence="2">The sequence shown here is derived from an EMBL/GenBank/DDBJ whole genome shotgun (WGS) entry which is preliminary data.</text>
</comment>
<dbReference type="Pfam" id="PF22679">
    <property type="entry name" value="T1R_D3-like"/>
    <property type="match status" value="1"/>
</dbReference>
<sequence>MNRTSEQAFENAIADVLLASGYHRHFSQEFDRENAIFPDEVLAFIQFTQPKVWEKLEIAHGDKTGDRVIAALCKWMDTNGSLSTLRHGFKCYGKTLRIAFFKPAHGLNPELEARYAANILGFTRQLYFSPKNQQSLDVTLSVNGIPLITLELKNPLSNQTVADAIAQYRSDRDPREKIFDFKKRTLVHFAVDTEEVHMTTRLAGTSTYFLPFNQGRDGGTGNPADPNGRNYRTAYLWEEVLQPDSLLDLLSRFLHLQEEEKLTDEGKKVKKETMIFPRYHQLKAVRDLVSAAAIEGTGHNYLIEHSAGSGKSNTIGWLAHRLSSLHDVNDKRVFDSVIVVTDRLVLDQQLQNTIYQFDHRQGVVQKIEEDSRQLAEALENAVPIIITTLQKFPFVAQQLAKMSEARGESTKSRLPTRKCAVIIDEAHSSQSGETATKLKEVLGGEELHQKAQELAAEEGESNLEALYRSMVKRGNQPNISFFAFTATPKHKTLKIFGRDGAPFSKYTMRQAIEEGFILDVLKNYITYKTYYRLLKACEDDPNVERKKAAKALSRYMRLHPHNISQKTEIMVEHFQNYSRHKIGGRAKAMVVTGSRLEAVRYKQAFDKLIKEKGYDIKSLVAFSGTVVDDKIPEKTYTEPEMNGGIREKDLPEEFATRDYQVLLVADKYQTGFDQPLLHTMYVDKKLGGIQAVQTLSRLNRTHPLKKETFILDFVNDPEETQKAFKVYFDGATMGEEVDPDRLYQIQNELNEAAIYLDPEVDQFCEIFFAPKKLQSQADHKIMNAAIDKAVSRFQDLLKNQEDEAELWRGKVQAFCNLYAFLSQVIPYQDSDLEKLYTYLKHLALKLPKRTSSSGYQFDDEVQLAYYRLQKISEGSISLKVGYAAKLDGPKEVGSGKVRESDVPLSRLIDLINERFGEELNEADQLFFDQITEVAAQVEAIAQAAQANPIEKFQLVFSQVLESLFIERMELNEDLFARYMNDPEFKELVSQWLGQQVYSRIPKTISYPIKKKIRKTSVGD</sequence>
<organism evidence="2 3">
    <name type="scientific">Phormidium tenue FACHB-1050</name>
    <dbReference type="NCBI Taxonomy" id="2692857"/>
    <lineage>
        <taxon>Bacteria</taxon>
        <taxon>Bacillati</taxon>
        <taxon>Cyanobacteriota</taxon>
        <taxon>Cyanophyceae</taxon>
        <taxon>Oscillatoriophycideae</taxon>
        <taxon>Oscillatoriales</taxon>
        <taxon>Oscillatoriaceae</taxon>
        <taxon>Phormidium</taxon>
    </lineage>
</organism>
<name>A0ABR8CCW4_9CYAN</name>
<dbReference type="GO" id="GO:0004519">
    <property type="term" value="F:endonuclease activity"/>
    <property type="evidence" value="ECO:0007669"/>
    <property type="project" value="UniProtKB-KW"/>
</dbReference>
<dbReference type="SMART" id="SM00487">
    <property type="entry name" value="DEXDc"/>
    <property type="match status" value="1"/>
</dbReference>
<dbReference type="InterPro" id="IPR040980">
    <property type="entry name" value="SWI2_SNF2"/>
</dbReference>
<dbReference type="Proteomes" id="UP000618445">
    <property type="component" value="Unassembled WGS sequence"/>
</dbReference>